<proteinExistence type="inferred from homology"/>
<dbReference type="Gene3D" id="1.25.10.10">
    <property type="entry name" value="Leucine-rich Repeat Variant"/>
    <property type="match status" value="2"/>
</dbReference>
<keyword evidence="4" id="KW-0677">Repeat</keyword>
<evidence type="ECO:0000256" key="4">
    <source>
        <dbReference type="ARBA" id="ARBA00022737"/>
    </source>
</evidence>
<feature type="binding site" evidence="9">
    <location>
        <position position="883"/>
    </location>
    <ligand>
        <name>Fe cation</name>
        <dbReference type="ChEBI" id="CHEBI:24875"/>
        <label>2</label>
    </ligand>
</feature>
<dbReference type="SUPFAM" id="SSF88723">
    <property type="entry name" value="PIN domain-like"/>
    <property type="match status" value="1"/>
</dbReference>
<dbReference type="Pfam" id="PF12813">
    <property type="entry name" value="XPG_I_2"/>
    <property type="match status" value="1"/>
</dbReference>
<evidence type="ECO:0000256" key="5">
    <source>
        <dbReference type="ARBA" id="ARBA00023002"/>
    </source>
</evidence>
<evidence type="ECO:0000256" key="2">
    <source>
        <dbReference type="ARBA" id="ARBA00005041"/>
    </source>
</evidence>
<name>A0ABR3VFV0_HUMIN</name>
<comment type="catalytic activity">
    <reaction evidence="1 9">
        <text>[eIF5A protein]-deoxyhypusine + AH2 + O2 = [eIF5A protein]-hypusine + A + H2O</text>
        <dbReference type="Rhea" id="RHEA:14101"/>
        <dbReference type="Rhea" id="RHEA-COMP:10144"/>
        <dbReference type="Rhea" id="RHEA-COMP:12592"/>
        <dbReference type="ChEBI" id="CHEBI:13193"/>
        <dbReference type="ChEBI" id="CHEBI:15377"/>
        <dbReference type="ChEBI" id="CHEBI:15379"/>
        <dbReference type="ChEBI" id="CHEBI:17499"/>
        <dbReference type="ChEBI" id="CHEBI:82657"/>
        <dbReference type="ChEBI" id="CHEBI:91175"/>
        <dbReference type="EC" id="1.14.99.29"/>
    </reaction>
</comment>
<keyword evidence="9" id="KW-0963">Cytoplasm</keyword>
<comment type="function">
    <text evidence="9">Catalyzes the hydroxylation of the N(6)-(4-aminobutyl)-L-lysine intermediate to form hypusine, an essential post-translational modification only found in mature eIF-5A factor.</text>
</comment>
<dbReference type="InterPro" id="IPR029060">
    <property type="entry name" value="PIN-like_dom_sf"/>
</dbReference>
<evidence type="ECO:0000256" key="9">
    <source>
        <dbReference type="HAMAP-Rule" id="MF_03101"/>
    </source>
</evidence>
<comment type="pathway">
    <text evidence="2 9">Protein modification; eIF5A hypusination.</text>
</comment>
<dbReference type="InterPro" id="IPR016024">
    <property type="entry name" value="ARM-type_fold"/>
</dbReference>
<feature type="binding site" evidence="9">
    <location>
        <position position="717"/>
    </location>
    <ligand>
        <name>Fe cation</name>
        <dbReference type="ChEBI" id="CHEBI:24875"/>
        <label>1</label>
    </ligand>
</feature>
<dbReference type="Proteomes" id="UP001583172">
    <property type="component" value="Unassembled WGS sequence"/>
</dbReference>
<gene>
    <name evidence="9" type="primary">LIA1</name>
    <name evidence="11" type="ORF">VTJ49DRAFT_309</name>
</gene>
<keyword evidence="9" id="KW-0539">Nucleus</keyword>
<dbReference type="SUPFAM" id="SSF48371">
    <property type="entry name" value="ARM repeat"/>
    <property type="match status" value="1"/>
</dbReference>
<evidence type="ECO:0000313" key="11">
    <source>
        <dbReference type="EMBL" id="KAL1840577.1"/>
    </source>
</evidence>
<evidence type="ECO:0000313" key="12">
    <source>
        <dbReference type="Proteomes" id="UP001583172"/>
    </source>
</evidence>
<keyword evidence="7 9" id="KW-0503">Monooxygenase</keyword>
<evidence type="ECO:0000259" key="10">
    <source>
        <dbReference type="Pfam" id="PF12813"/>
    </source>
</evidence>
<comment type="caution">
    <text evidence="11">The sequence shown here is derived from an EMBL/GenBank/DDBJ whole genome shotgun (WGS) entry which is preliminary data.</text>
</comment>
<keyword evidence="3 9" id="KW-0479">Metal-binding</keyword>
<dbReference type="InterPro" id="IPR011989">
    <property type="entry name" value="ARM-like"/>
</dbReference>
<comment type="subcellular location">
    <subcellularLocation>
        <location evidence="9">Cytoplasm</location>
    </subcellularLocation>
    <subcellularLocation>
        <location evidence="9">Nucleus</location>
    </subcellularLocation>
</comment>
<keyword evidence="8 9" id="KW-0386">Hypusine biosynthesis</keyword>
<evidence type="ECO:0000256" key="3">
    <source>
        <dbReference type="ARBA" id="ARBA00022723"/>
    </source>
</evidence>
<accession>A0ABR3VFV0</accession>
<comment type="similarity">
    <text evidence="9">Belongs to the deoxyhypusine hydroxylase family.</text>
</comment>
<protein>
    <recommendedName>
        <fullName evidence="9">Deoxyhypusine hydroxylase</fullName>
        <shortName evidence="9">DOHH</shortName>
        <ecNumber evidence="9">1.14.99.29</ecNumber>
    </recommendedName>
    <alternativeName>
        <fullName evidence="9">Deoxyhypusine dioxygenase</fullName>
    </alternativeName>
    <alternativeName>
        <fullName evidence="9">Deoxyhypusine monooxygenase</fullName>
    </alternativeName>
</protein>
<keyword evidence="12" id="KW-1185">Reference proteome</keyword>
<dbReference type="PANTHER" id="PTHR12697:SF5">
    <property type="entry name" value="DEOXYHYPUSINE HYDROXYLASE"/>
    <property type="match status" value="1"/>
</dbReference>
<evidence type="ECO:0000256" key="6">
    <source>
        <dbReference type="ARBA" id="ARBA00023004"/>
    </source>
</evidence>
<feature type="binding site" evidence="9">
    <location>
        <position position="851"/>
    </location>
    <ligand>
        <name>Fe cation</name>
        <dbReference type="ChEBI" id="CHEBI:24875"/>
        <label>2</label>
    </ligand>
</feature>
<feature type="binding site" evidence="9">
    <location>
        <position position="884"/>
    </location>
    <ligand>
        <name>Fe cation</name>
        <dbReference type="ChEBI" id="CHEBI:24875"/>
        <label>2</label>
    </ligand>
</feature>
<organism evidence="11 12">
    <name type="scientific">Humicola insolens</name>
    <name type="common">Soft-rot fungus</name>
    <dbReference type="NCBI Taxonomy" id="85995"/>
    <lineage>
        <taxon>Eukaryota</taxon>
        <taxon>Fungi</taxon>
        <taxon>Dikarya</taxon>
        <taxon>Ascomycota</taxon>
        <taxon>Pezizomycotina</taxon>
        <taxon>Sordariomycetes</taxon>
        <taxon>Sordariomycetidae</taxon>
        <taxon>Sordariales</taxon>
        <taxon>Chaetomiaceae</taxon>
        <taxon>Mycothermus</taxon>
    </lineage>
</organism>
<dbReference type="EC" id="1.14.99.29" evidence="9"/>
<evidence type="ECO:0000256" key="1">
    <source>
        <dbReference type="ARBA" id="ARBA00000068"/>
    </source>
</evidence>
<feature type="binding site" evidence="9">
    <location>
        <position position="850"/>
    </location>
    <ligand>
        <name>Fe cation</name>
        <dbReference type="ChEBI" id="CHEBI:24875"/>
        <label>2</label>
    </ligand>
</feature>
<feature type="domain" description="Asteroid" evidence="10">
    <location>
        <begin position="179"/>
        <end position="437"/>
    </location>
</feature>
<keyword evidence="5 9" id="KW-0560">Oxidoreductase</keyword>
<comment type="cofactor">
    <cofactor evidence="9">
        <name>Fe(2+)</name>
        <dbReference type="ChEBI" id="CHEBI:29033"/>
    </cofactor>
    <text evidence="9">Binds 2 Fe(2+) ions per subunit.</text>
</comment>
<sequence>MGIPSLKRHLEPYAERASLESGDVVIDGPAFAYHILNLCLRAVRKQSRSPLDQPSYELLGTTAVAWLERVQSYGLSVSAIYFDSYLPSSKRPERIQRLIKLSRDLIKFHSAFSAGIPLPRHDEDGPGRATDPTTSQAVALFATSSWNATTDLFPTSSWPTTAQGTGSHGRTKYPPPPPPPFLVPAVIDALRASPVFGPLVRVVPGEADSFCARHVCEHRGGTVFTSDTDLLVHDLGESGSVVFLSDIELDGDATGTRLVARVYRPEGICRRLGMTMGTKRKSLGFARLAFEVSRDSFLTAKQAAAKVRRSEAEENEKDEKEYAKFMEQYLSPEVAPELAERVSGMLDPRVSEIVLASLPGVEGNGDSASEEETAAEATMFLPFLLDCPARTSAWQASTPIRQLAYRMLRSVQGRRRDMSAVFEMRRLQTVSSGLRVEMPTPRDAEEFADLLLTVLAEFEDRLDKRGLVWAMLAIYLDILMTSQRGRGRPISLDVLGQLAKGALDPGSWDFLHLLAEVQATYYSLRMLCQVIGFVAQHTGTTGSPKIVRLTEWLSRLPPLAEYPTSATFMEMLGGVEEPGSLACLESLFAEDEDMVSLIRGLGKADKGIKGTAKKKKPRPDTLATIASLRQSLTSEATPLAVRFRALFSLKHLAKQNPPRSPESLAAIDAIAAAFTSPSALLKHELAYCLGQSGNGAAIPHLTRVLENLAEDPMCRHEAAEALGALGDAQSLDVLRRFRDKEGEDVAVKETCEIAIDRIEWENSEGKKEERLRQSDFASIDPAPPMPQDQEAQSVEELGKKLMDTSLPLFKRYRAMFALRDLASPPDLPTAVPAVQALAKGFEDKSALFRHEIAFVFGQLSHPASIPALTAALSNLDEASMVRHEAAEALGSLGDEEGVEETLRKFLHDKEQVVRESVIVALDMAEYEKSNETEYALIPEVAGTA</sequence>
<evidence type="ECO:0000256" key="7">
    <source>
        <dbReference type="ARBA" id="ARBA00023033"/>
    </source>
</evidence>
<dbReference type="InterPro" id="IPR039436">
    <property type="entry name" value="Asteroid_dom"/>
</dbReference>
<feature type="binding site" evidence="9">
    <location>
        <position position="683"/>
    </location>
    <ligand>
        <name>Fe cation</name>
        <dbReference type="ChEBI" id="CHEBI:24875"/>
        <label>1</label>
    </ligand>
</feature>
<dbReference type="SMART" id="SM00567">
    <property type="entry name" value="EZ_HEAT"/>
    <property type="match status" value="6"/>
</dbReference>
<dbReference type="InterPro" id="IPR004155">
    <property type="entry name" value="PBS_lyase_HEAT"/>
</dbReference>
<keyword evidence="6 9" id="KW-0408">Iron</keyword>
<evidence type="ECO:0000256" key="8">
    <source>
        <dbReference type="ARBA" id="ARBA00023256"/>
    </source>
</evidence>
<feature type="binding site" evidence="9">
    <location>
        <position position="716"/>
    </location>
    <ligand>
        <name>Fe cation</name>
        <dbReference type="ChEBI" id="CHEBI:24875"/>
        <label>1</label>
    </ligand>
</feature>
<dbReference type="PANTHER" id="PTHR12697">
    <property type="entry name" value="PBS LYASE HEAT-LIKE PROTEIN"/>
    <property type="match status" value="1"/>
</dbReference>
<dbReference type="Gene3D" id="3.40.50.1010">
    <property type="entry name" value="5'-nuclease"/>
    <property type="match status" value="1"/>
</dbReference>
<dbReference type="HAMAP" id="MF_03101">
    <property type="entry name" value="Deoxyhypusine_hydroxylase"/>
    <property type="match status" value="1"/>
</dbReference>
<dbReference type="Pfam" id="PF13646">
    <property type="entry name" value="HEAT_2"/>
    <property type="match status" value="2"/>
</dbReference>
<dbReference type="EMBL" id="JAZGSY010000107">
    <property type="protein sequence ID" value="KAL1840577.1"/>
    <property type="molecule type" value="Genomic_DNA"/>
</dbReference>
<dbReference type="InterPro" id="IPR027517">
    <property type="entry name" value="Deoxyhypusine_hydroxylase"/>
</dbReference>
<feature type="binding site" evidence="9">
    <location>
        <position position="684"/>
    </location>
    <ligand>
        <name>Fe cation</name>
        <dbReference type="ChEBI" id="CHEBI:24875"/>
        <label>1</label>
    </ligand>
</feature>
<reference evidence="11 12" key="1">
    <citation type="journal article" date="2024" name="Commun. Biol.">
        <title>Comparative genomic analysis of thermophilic fungi reveals convergent evolutionary adaptations and gene losses.</title>
        <authorList>
            <person name="Steindorff A.S."/>
            <person name="Aguilar-Pontes M.V."/>
            <person name="Robinson A.J."/>
            <person name="Andreopoulos B."/>
            <person name="LaButti K."/>
            <person name="Kuo A."/>
            <person name="Mondo S."/>
            <person name="Riley R."/>
            <person name="Otillar R."/>
            <person name="Haridas S."/>
            <person name="Lipzen A."/>
            <person name="Grimwood J."/>
            <person name="Schmutz J."/>
            <person name="Clum A."/>
            <person name="Reid I.D."/>
            <person name="Moisan M.C."/>
            <person name="Butler G."/>
            <person name="Nguyen T.T.M."/>
            <person name="Dewar K."/>
            <person name="Conant G."/>
            <person name="Drula E."/>
            <person name="Henrissat B."/>
            <person name="Hansel C."/>
            <person name="Singer S."/>
            <person name="Hutchinson M.I."/>
            <person name="de Vries R.P."/>
            <person name="Natvig D.O."/>
            <person name="Powell A.J."/>
            <person name="Tsang A."/>
            <person name="Grigoriev I.V."/>
        </authorList>
    </citation>
    <scope>NUCLEOTIDE SEQUENCE [LARGE SCALE GENOMIC DNA]</scope>
    <source>
        <strain evidence="11 12">CBS 620.91</strain>
    </source>
</reference>